<keyword evidence="1" id="KW-1133">Transmembrane helix</keyword>
<evidence type="ECO:0000313" key="2">
    <source>
        <dbReference type="EMBL" id="MVX67276.1"/>
    </source>
</evidence>
<gene>
    <name evidence="2" type="ORF">GKZ28_26930</name>
</gene>
<protein>
    <submittedName>
        <fullName evidence="2">Uncharacterized protein</fullName>
    </submittedName>
</protein>
<comment type="caution">
    <text evidence="2">The sequence shown here is derived from an EMBL/GenBank/DDBJ whole genome shotgun (WGS) entry which is preliminary data.</text>
</comment>
<proteinExistence type="predicted"/>
<keyword evidence="1" id="KW-0812">Transmembrane</keyword>
<feature type="transmembrane region" description="Helical" evidence="1">
    <location>
        <begin position="36"/>
        <end position="53"/>
    </location>
</feature>
<evidence type="ECO:0000313" key="3">
    <source>
        <dbReference type="Proteomes" id="UP000656077"/>
    </source>
</evidence>
<dbReference type="RefSeq" id="WP_160361695.1">
    <property type="nucleotide sequence ID" value="NZ_WSRQ01000112.1"/>
</dbReference>
<keyword evidence="1" id="KW-0472">Membrane</keyword>
<dbReference type="Proteomes" id="UP000656077">
    <property type="component" value="Unassembled WGS sequence"/>
</dbReference>
<evidence type="ECO:0000256" key="1">
    <source>
        <dbReference type="SAM" id="Phobius"/>
    </source>
</evidence>
<name>A0A964RT13_9CLOT</name>
<organism evidence="2 3">
    <name type="scientific">Clostridium chromiireducens</name>
    <dbReference type="NCBI Taxonomy" id="225345"/>
    <lineage>
        <taxon>Bacteria</taxon>
        <taxon>Bacillati</taxon>
        <taxon>Bacillota</taxon>
        <taxon>Clostridia</taxon>
        <taxon>Eubacteriales</taxon>
        <taxon>Clostridiaceae</taxon>
        <taxon>Clostridium</taxon>
    </lineage>
</organism>
<dbReference type="EMBL" id="WSRQ01000112">
    <property type="protein sequence ID" value="MVX67276.1"/>
    <property type="molecule type" value="Genomic_DNA"/>
</dbReference>
<dbReference type="AlphaFoldDB" id="A0A964RT13"/>
<accession>A0A964RT13</accession>
<sequence length="244" mass="27220">MEKKVCQKCSNELSDDYTKKLCEECKVKRDNLVKNVVIGGVAAAAIVAIGLFCKSRSNAISDLAKSAKKIPIKRSTDVIHNVGKTAETESKNWLTKIDKFKLERALAEGKITDGILKSAKYELENGFVLVDDFLKVWSADSIISEFPNWCDKVKGVSGVQFADILKDAAKETPDVVNIDVFDKAVQVTFRSNSGKTKWNAFWNFENATGELTDKFVCNAPYNNAAVLRQFSRNVLKRLKNIVEE</sequence>
<reference evidence="2" key="1">
    <citation type="submission" date="2019-12" db="EMBL/GenBank/DDBJ databases">
        <title>Microbes associate with the intestines of laboratory mice.</title>
        <authorList>
            <person name="Navarre W."/>
            <person name="Wong E."/>
        </authorList>
    </citation>
    <scope>NUCLEOTIDE SEQUENCE</scope>
    <source>
        <strain evidence="2">NM79_F5</strain>
    </source>
</reference>